<sequence>MGFCSYCDEEGRTLFIEEVADLVERAFEEHYERTATEPDGFEYAMSREVGWDRDGEEAKWAILNAADVCEEIAEDIRCVLEDRHYDHGLVEVGEECAFSHESHYTEKDAGHGEFLVLWNDFERGLKTQSRFFSPSAKLILDQIFNGVAELRTTSRTGVVVTIGPGMPINALYRARVFAGEDDKLAESLKAPWKHLGTPPTEAACSGRMNARGIAVFYGARDARTALSEVRPPVGSKVALAIFNIMRPLRLLDLTALRSVSAGGSIFDPATIVQMQRCNFLEVLSHLMSRAVMPHEEASEYLPTQAVADYLANEARLDGIVFPSVQTGQESSNVVLFHHAARVEEVELPKGTKVDVQLEMRDSDGVQDDYRVLETMPPPPELEDESLATHWMFGLNHFFDHNLDTRAPTLSIDLETIHVHHVKAVTFEAPSHAVTRHQLKRASYSPHK</sequence>
<dbReference type="Pfam" id="PF18870">
    <property type="entry name" value="HEPN_RES_NTD1"/>
    <property type="match status" value="1"/>
</dbReference>
<evidence type="ECO:0000313" key="3">
    <source>
        <dbReference type="Proteomes" id="UP001499852"/>
    </source>
</evidence>
<reference evidence="3" key="1">
    <citation type="journal article" date="2019" name="Int. J. Syst. Evol. Microbiol.">
        <title>The Global Catalogue of Microorganisms (GCM) 10K type strain sequencing project: providing services to taxonomists for standard genome sequencing and annotation.</title>
        <authorList>
            <consortium name="The Broad Institute Genomics Platform"/>
            <consortium name="The Broad Institute Genome Sequencing Center for Infectious Disease"/>
            <person name="Wu L."/>
            <person name="Ma J."/>
        </authorList>
    </citation>
    <scope>NUCLEOTIDE SEQUENCE [LARGE SCALE GENOMIC DNA]</scope>
    <source>
        <strain evidence="3">JCM 18053</strain>
    </source>
</reference>
<evidence type="ECO:0000259" key="1">
    <source>
        <dbReference type="SMART" id="SM00953"/>
    </source>
</evidence>
<organism evidence="2 3">
    <name type="scientific">Prosthecobacter algae</name>
    <dbReference type="NCBI Taxonomy" id="1144682"/>
    <lineage>
        <taxon>Bacteria</taxon>
        <taxon>Pseudomonadati</taxon>
        <taxon>Verrucomicrobiota</taxon>
        <taxon>Verrucomicrobiia</taxon>
        <taxon>Verrucomicrobiales</taxon>
        <taxon>Verrucomicrobiaceae</taxon>
        <taxon>Prosthecobacter</taxon>
    </lineage>
</organism>
<dbReference type="Pfam" id="PF08808">
    <property type="entry name" value="RES"/>
    <property type="match status" value="1"/>
</dbReference>
<protein>
    <submittedName>
        <fullName evidence="2">RES domain-containing protein</fullName>
    </submittedName>
</protein>
<dbReference type="Proteomes" id="UP001499852">
    <property type="component" value="Unassembled WGS sequence"/>
</dbReference>
<dbReference type="InterPro" id="IPR014914">
    <property type="entry name" value="RES_dom"/>
</dbReference>
<gene>
    <name evidence="2" type="ORF">GCM10023213_28840</name>
</gene>
<comment type="caution">
    <text evidence="2">The sequence shown here is derived from an EMBL/GenBank/DDBJ whole genome shotgun (WGS) entry which is preliminary data.</text>
</comment>
<dbReference type="SMART" id="SM00953">
    <property type="entry name" value="RES"/>
    <property type="match status" value="1"/>
</dbReference>
<evidence type="ECO:0000313" key="2">
    <source>
        <dbReference type="EMBL" id="GAA5142585.1"/>
    </source>
</evidence>
<proteinExistence type="predicted"/>
<accession>A0ABP9P8N2</accession>
<dbReference type="EMBL" id="BAABIA010000005">
    <property type="protein sequence ID" value="GAA5142585.1"/>
    <property type="molecule type" value="Genomic_DNA"/>
</dbReference>
<keyword evidence="3" id="KW-1185">Reference proteome</keyword>
<dbReference type="InterPro" id="IPR041206">
    <property type="entry name" value="HEPN/RES_NTD1"/>
</dbReference>
<feature type="domain" description="RES" evidence="1">
    <location>
        <begin position="191"/>
        <end position="346"/>
    </location>
</feature>
<name>A0ABP9P8N2_9BACT</name>